<accession>A0A3P6FUD4</accession>
<dbReference type="AlphaFoldDB" id="A0A3P6FUD4"/>
<protein>
    <submittedName>
        <fullName evidence="1">Uncharacterized protein</fullName>
    </submittedName>
</protein>
<organism evidence="1">
    <name type="scientific">Brassica oleracea</name>
    <name type="common">Wild cabbage</name>
    <dbReference type="NCBI Taxonomy" id="3712"/>
    <lineage>
        <taxon>Eukaryota</taxon>
        <taxon>Viridiplantae</taxon>
        <taxon>Streptophyta</taxon>
        <taxon>Embryophyta</taxon>
        <taxon>Tracheophyta</taxon>
        <taxon>Spermatophyta</taxon>
        <taxon>Magnoliopsida</taxon>
        <taxon>eudicotyledons</taxon>
        <taxon>Gunneridae</taxon>
        <taxon>Pentapetalae</taxon>
        <taxon>rosids</taxon>
        <taxon>malvids</taxon>
        <taxon>Brassicales</taxon>
        <taxon>Brassicaceae</taxon>
        <taxon>Brassiceae</taxon>
        <taxon>Brassica</taxon>
    </lineage>
</organism>
<sequence>MVSVSSVIGGYARCVEIGWWMWFVPTTSTALARFTGGFFGSRSPSSLCGCRRSGFNRPGELETPAVEGGEQNLRRKRRHDLRTVAVAWNLGFCLYPVYFGLLDIQNRIHDVVEEFAIIANNDLDDLIQERKCQLGLFRWLLYLCLWKYMSLSWNRGCALRL</sequence>
<evidence type="ECO:0000313" key="1">
    <source>
        <dbReference type="EMBL" id="VDD50601.1"/>
    </source>
</evidence>
<reference evidence="1" key="1">
    <citation type="submission" date="2018-11" db="EMBL/GenBank/DDBJ databases">
        <authorList>
            <consortium name="Genoscope - CEA"/>
            <person name="William W."/>
        </authorList>
    </citation>
    <scope>NUCLEOTIDE SEQUENCE</scope>
</reference>
<gene>
    <name evidence="1" type="ORF">BOLC1T02990H</name>
</gene>
<dbReference type="EMBL" id="LR031878">
    <property type="protein sequence ID" value="VDD50601.1"/>
    <property type="molecule type" value="Genomic_DNA"/>
</dbReference>
<name>A0A3P6FUD4_BRAOL</name>
<proteinExistence type="predicted"/>